<reference evidence="5 6" key="1">
    <citation type="submission" date="2014-06" db="EMBL/GenBank/DDBJ databases">
        <authorList>
            <consortium name="DOE Joint Genome Institute"/>
            <person name="Kuo A."/>
            <person name="Kohler A."/>
            <person name="Nagy L.G."/>
            <person name="Floudas D."/>
            <person name="Copeland A."/>
            <person name="Barry K.W."/>
            <person name="Cichocki N."/>
            <person name="Veneault-Fourrey C."/>
            <person name="LaButti K."/>
            <person name="Lindquist E.A."/>
            <person name="Lipzen A."/>
            <person name="Lundell T."/>
            <person name="Morin E."/>
            <person name="Murat C."/>
            <person name="Sun H."/>
            <person name="Tunlid A."/>
            <person name="Henrissat B."/>
            <person name="Grigoriev I.V."/>
            <person name="Hibbett D.S."/>
            <person name="Martin F."/>
            <person name="Nordberg H.P."/>
            <person name="Cantor M.N."/>
            <person name="Hua S.X."/>
        </authorList>
    </citation>
    <scope>NUCLEOTIDE SEQUENCE [LARGE SCALE GENOMIC DNA]</scope>
    <source>
        <strain evidence="5 6">ATCC 200175</strain>
    </source>
</reference>
<proteinExistence type="inferred from homology"/>
<dbReference type="Pfam" id="PF02826">
    <property type="entry name" value="2-Hacid_dh_C"/>
    <property type="match status" value="1"/>
</dbReference>
<dbReference type="Gene3D" id="3.40.50.720">
    <property type="entry name" value="NAD(P)-binding Rossmann-like Domain"/>
    <property type="match status" value="2"/>
</dbReference>
<dbReference type="SUPFAM" id="SSF51735">
    <property type="entry name" value="NAD(P)-binding Rossmann-fold domains"/>
    <property type="match status" value="1"/>
</dbReference>
<sequence length="353" mass="38031">MSQSDGSPYKVVVCRNLGPDVMPLLENRHEFELVVWPEDRACDRTWLLENIPGATGVIVMLTDKVNTELLDKAGPSLRVVSTMSVGYEHIDLKAAAQRALKVGYTPDVLTDAVADLSVMLALMAGRNGGIGAALVQKGEWSNFSWAPFGFCGPQLSTTATSPTRKIGFLGFGRIAQATLARLVPFGITHCLYSSSPSSPPNLQRDAELAKKYNLKAVTKVDLDELARESDVLFVLAPGGPGTYHVVNDDLLRKMKKTSIIVNASRGTLVDSDALAKALKEGWVWGAGLDVVEGEPNVTRDHPLVKEPRCVIVPHIASATLETRKDMATRAAHNLIAAILGGDMPAEVDLSAFY</sequence>
<accession>A0A0C9SXQ2</accession>
<dbReference type="Proteomes" id="UP000053647">
    <property type="component" value="Unassembled WGS sequence"/>
</dbReference>
<dbReference type="GO" id="GO:0030267">
    <property type="term" value="F:glyoxylate reductase (NADPH) activity"/>
    <property type="evidence" value="ECO:0007669"/>
    <property type="project" value="TreeGrafter"/>
</dbReference>
<dbReference type="InterPro" id="IPR006140">
    <property type="entry name" value="D-isomer_DH_NAD-bd"/>
</dbReference>
<dbReference type="GO" id="GO:0016618">
    <property type="term" value="F:hydroxypyruvate reductase [NAD(P)H] activity"/>
    <property type="evidence" value="ECO:0007669"/>
    <property type="project" value="TreeGrafter"/>
</dbReference>
<dbReference type="GO" id="GO:0005829">
    <property type="term" value="C:cytosol"/>
    <property type="evidence" value="ECO:0007669"/>
    <property type="project" value="TreeGrafter"/>
</dbReference>
<dbReference type="InterPro" id="IPR050223">
    <property type="entry name" value="D-isomer_2-hydroxyacid_DH"/>
</dbReference>
<dbReference type="SUPFAM" id="SSF52283">
    <property type="entry name" value="Formate/glycerate dehydrogenase catalytic domain-like"/>
    <property type="match status" value="1"/>
</dbReference>
<organism evidence="5 6">
    <name type="scientific">Paxillus involutus ATCC 200175</name>
    <dbReference type="NCBI Taxonomy" id="664439"/>
    <lineage>
        <taxon>Eukaryota</taxon>
        <taxon>Fungi</taxon>
        <taxon>Dikarya</taxon>
        <taxon>Basidiomycota</taxon>
        <taxon>Agaricomycotina</taxon>
        <taxon>Agaricomycetes</taxon>
        <taxon>Agaricomycetidae</taxon>
        <taxon>Boletales</taxon>
        <taxon>Paxilineae</taxon>
        <taxon>Paxillaceae</taxon>
        <taxon>Paxillus</taxon>
    </lineage>
</organism>
<dbReference type="GO" id="GO:0051287">
    <property type="term" value="F:NAD binding"/>
    <property type="evidence" value="ECO:0007669"/>
    <property type="project" value="InterPro"/>
</dbReference>
<evidence type="ECO:0000313" key="5">
    <source>
        <dbReference type="EMBL" id="KIJ14549.1"/>
    </source>
</evidence>
<evidence type="ECO:0000256" key="2">
    <source>
        <dbReference type="RuleBase" id="RU003719"/>
    </source>
</evidence>
<protein>
    <recommendedName>
        <fullName evidence="7">Glyoxylate reductase</fullName>
    </recommendedName>
</protein>
<comment type="similarity">
    <text evidence="2">Belongs to the D-isomer specific 2-hydroxyacid dehydrogenase family.</text>
</comment>
<dbReference type="EMBL" id="KN819342">
    <property type="protein sequence ID" value="KIJ14549.1"/>
    <property type="molecule type" value="Genomic_DNA"/>
</dbReference>
<dbReference type="OrthoDB" id="9991913at2759"/>
<dbReference type="PROSITE" id="PS00671">
    <property type="entry name" value="D_2_HYDROXYACID_DH_3"/>
    <property type="match status" value="1"/>
</dbReference>
<evidence type="ECO:0008006" key="7">
    <source>
        <dbReference type="Google" id="ProtNLM"/>
    </source>
</evidence>
<evidence type="ECO:0000259" key="4">
    <source>
        <dbReference type="Pfam" id="PF02826"/>
    </source>
</evidence>
<evidence type="ECO:0000256" key="1">
    <source>
        <dbReference type="ARBA" id="ARBA00023002"/>
    </source>
</evidence>
<name>A0A0C9SXQ2_PAXIN</name>
<dbReference type="InterPro" id="IPR029753">
    <property type="entry name" value="D-isomer_DH_CS"/>
</dbReference>
<dbReference type="AlphaFoldDB" id="A0A0C9SXQ2"/>
<evidence type="ECO:0000259" key="3">
    <source>
        <dbReference type="Pfam" id="PF00389"/>
    </source>
</evidence>
<dbReference type="Pfam" id="PF00389">
    <property type="entry name" value="2-Hacid_dh"/>
    <property type="match status" value="1"/>
</dbReference>
<dbReference type="InterPro" id="IPR036291">
    <property type="entry name" value="NAD(P)-bd_dom_sf"/>
</dbReference>
<keyword evidence="1 2" id="KW-0560">Oxidoreductase</keyword>
<dbReference type="CDD" id="cd05301">
    <property type="entry name" value="GDH"/>
    <property type="match status" value="1"/>
</dbReference>
<dbReference type="PANTHER" id="PTHR10996:SF277">
    <property type="entry name" value="GLYOXYLATE REDUCTASE_HYDROXYPYRUVATE REDUCTASE"/>
    <property type="match status" value="1"/>
</dbReference>
<feature type="domain" description="D-isomer specific 2-hydroxyacid dehydrogenase catalytic" evidence="3">
    <location>
        <begin position="11"/>
        <end position="347"/>
    </location>
</feature>
<keyword evidence="6" id="KW-1185">Reference proteome</keyword>
<dbReference type="PANTHER" id="PTHR10996">
    <property type="entry name" value="2-HYDROXYACID DEHYDROGENASE-RELATED"/>
    <property type="match status" value="1"/>
</dbReference>
<reference evidence="6" key="2">
    <citation type="submission" date="2015-01" db="EMBL/GenBank/DDBJ databases">
        <title>Evolutionary Origins and Diversification of the Mycorrhizal Mutualists.</title>
        <authorList>
            <consortium name="DOE Joint Genome Institute"/>
            <consortium name="Mycorrhizal Genomics Consortium"/>
            <person name="Kohler A."/>
            <person name="Kuo A."/>
            <person name="Nagy L.G."/>
            <person name="Floudas D."/>
            <person name="Copeland A."/>
            <person name="Barry K.W."/>
            <person name="Cichocki N."/>
            <person name="Veneault-Fourrey C."/>
            <person name="LaButti K."/>
            <person name="Lindquist E.A."/>
            <person name="Lipzen A."/>
            <person name="Lundell T."/>
            <person name="Morin E."/>
            <person name="Murat C."/>
            <person name="Riley R."/>
            <person name="Ohm R."/>
            <person name="Sun H."/>
            <person name="Tunlid A."/>
            <person name="Henrissat B."/>
            <person name="Grigoriev I.V."/>
            <person name="Hibbett D.S."/>
            <person name="Martin F."/>
        </authorList>
    </citation>
    <scope>NUCLEOTIDE SEQUENCE [LARGE SCALE GENOMIC DNA]</scope>
    <source>
        <strain evidence="6">ATCC 200175</strain>
    </source>
</reference>
<gene>
    <name evidence="5" type="ORF">PAXINDRAFT_169706</name>
</gene>
<evidence type="ECO:0000313" key="6">
    <source>
        <dbReference type="Proteomes" id="UP000053647"/>
    </source>
</evidence>
<dbReference type="HOGENOM" id="CLU_019796_1_2_1"/>
<feature type="domain" description="D-isomer specific 2-hydroxyacid dehydrogenase NAD-binding" evidence="4">
    <location>
        <begin position="118"/>
        <end position="316"/>
    </location>
</feature>
<dbReference type="InterPro" id="IPR006139">
    <property type="entry name" value="D-isomer_2_OHA_DH_cat_dom"/>
</dbReference>